<feature type="region of interest" description="Disordered" evidence="3">
    <location>
        <begin position="1"/>
        <end position="63"/>
    </location>
</feature>
<evidence type="ECO:0000313" key="6">
    <source>
        <dbReference type="RefSeq" id="XP_042563032.1"/>
    </source>
</evidence>
<evidence type="ECO:0000256" key="3">
    <source>
        <dbReference type="SAM" id="MobiDB-lite"/>
    </source>
</evidence>
<dbReference type="GeneID" id="105897468"/>
<dbReference type="GO" id="GO:0048487">
    <property type="term" value="F:beta-tubulin binding"/>
    <property type="evidence" value="ECO:0007669"/>
    <property type="project" value="TreeGrafter"/>
</dbReference>
<evidence type="ECO:0000256" key="1">
    <source>
        <dbReference type="ARBA" id="ARBA00024332"/>
    </source>
</evidence>
<dbReference type="OrthoDB" id="297923at2759"/>
<dbReference type="GO" id="GO:0008017">
    <property type="term" value="F:microtubule binding"/>
    <property type="evidence" value="ECO:0007669"/>
    <property type="project" value="TreeGrafter"/>
</dbReference>
<sequence length="731" mass="82275">MSAKKKGGKLSKAERDKLQREEDERKQKEEEEARLVAEQEEQEKRERQRQEQEEQERLELKDKERREDELNELRHLLEENHTAVTKWEAESREKAKWERYMRCDGTPDPSVLQEINTFIALWREDRETQGQKIMQQCDLALQLIDELEGLLADQPEPKEVLQYKETMVSLQELVHTKYNLITEDLLKLANTKSDIETGNMQMVVQEKNITLCLWANLNKNPRFKGFDFQEVQLGFKLPKQLAVSDVAVCILHTHFDHLSHLSRPTALCSRSSFASVAAGDQEPQGPADTPAAALEREGEGGGRESALPGEEAEVLSLKSEGRKSAISIQSGKDDRKSAPLKPVDGNDPEEINTMVEGVDSGEGDSSAPAVDPANDSPAGSVVDLHQFTSLGGVFYFDVFHLPPQAHSLCGWEIRQLLDTGLQVFPYPSEQTPLHSSTSGRLDESIALSCPPVEVSVTLPDSVIFLEDPQVARWDPTDQHWKIDDCISEVLYDESTRSLSFSMDAFYTFTLMQDLYANMPFQDWELRPLGQDLALLSITGALIEVSITIKGNQCMLQTEDENTPTHILGQWMSVSALQKAVTSAGICIFTNEHSDKYVSVNAKDPLIEHTVYEQMALVSSAVAFSWSRWNSRCGQEHLVLQVCEQLGAEPVKLDAWSLYLLGAQRSQRLAMSEYSVTFSPQLAPHTEFHSTFLHMMGDSLSAVAAERVRASHHLYVETVQRLLCATRVLTYT</sequence>
<dbReference type="PANTHER" id="PTHR20929">
    <property type="entry name" value="LUNG ADENOMA SUSCEPTIBILITY 1-RELATED"/>
    <property type="match status" value="1"/>
</dbReference>
<comment type="similarity">
    <text evidence="1">Belongs to the DNAI7 family.</text>
</comment>
<dbReference type="PANTHER" id="PTHR20929:SF11">
    <property type="entry name" value="DYNEIN AXONEMAL INTERMEDIATE CHAIN 7"/>
    <property type="match status" value="1"/>
</dbReference>
<dbReference type="AlphaFoldDB" id="A0A8M1KGL1"/>
<feature type="region of interest" description="Disordered" evidence="3">
    <location>
        <begin position="277"/>
        <end position="377"/>
    </location>
</feature>
<dbReference type="Pfam" id="PF15927">
    <property type="entry name" value="Casc1_N"/>
    <property type="match status" value="1"/>
</dbReference>
<dbReference type="InterPro" id="IPR023247">
    <property type="entry name" value="IC97/Dnai7-like"/>
</dbReference>
<keyword evidence="5" id="KW-1185">Reference proteome</keyword>
<dbReference type="RefSeq" id="XP_042563032.1">
    <property type="nucleotide sequence ID" value="XM_042707098.1"/>
</dbReference>
<feature type="compositionally biased region" description="Basic and acidic residues" evidence="3">
    <location>
        <begin position="11"/>
        <end position="63"/>
    </location>
</feature>
<name>A0A8M1KGL1_CLUHA</name>
<protein>
    <recommendedName>
        <fullName evidence="2">Dynein axonemal intermediate chain 7</fullName>
    </recommendedName>
</protein>
<dbReference type="KEGG" id="char:105897468"/>
<gene>
    <name evidence="6" type="primary">LOC105897468</name>
</gene>
<proteinExistence type="inferred from homology"/>
<feature type="domain" description="IC97/Casc1 N-terminal" evidence="4">
    <location>
        <begin position="25"/>
        <end position="222"/>
    </location>
</feature>
<accession>A0A8M1KGL1</accession>
<evidence type="ECO:0000313" key="5">
    <source>
        <dbReference type="Proteomes" id="UP000515152"/>
    </source>
</evidence>
<reference evidence="6" key="1">
    <citation type="submission" date="2025-08" db="UniProtKB">
        <authorList>
            <consortium name="RefSeq"/>
        </authorList>
    </citation>
    <scope>IDENTIFICATION</scope>
</reference>
<evidence type="ECO:0000256" key="2">
    <source>
        <dbReference type="ARBA" id="ARBA00024414"/>
    </source>
</evidence>
<dbReference type="InterPro" id="IPR031826">
    <property type="entry name" value="IC97/Casc1_N"/>
</dbReference>
<dbReference type="Proteomes" id="UP000515152">
    <property type="component" value="Unplaced"/>
</dbReference>
<dbReference type="GO" id="GO:0005930">
    <property type="term" value="C:axoneme"/>
    <property type="evidence" value="ECO:0007669"/>
    <property type="project" value="TreeGrafter"/>
</dbReference>
<evidence type="ECO:0000259" key="4">
    <source>
        <dbReference type="Pfam" id="PF15927"/>
    </source>
</evidence>
<organism evidence="5 6">
    <name type="scientific">Clupea harengus</name>
    <name type="common">Atlantic herring</name>
    <dbReference type="NCBI Taxonomy" id="7950"/>
    <lineage>
        <taxon>Eukaryota</taxon>
        <taxon>Metazoa</taxon>
        <taxon>Chordata</taxon>
        <taxon>Craniata</taxon>
        <taxon>Vertebrata</taxon>
        <taxon>Euteleostomi</taxon>
        <taxon>Actinopterygii</taxon>
        <taxon>Neopterygii</taxon>
        <taxon>Teleostei</taxon>
        <taxon>Clupei</taxon>
        <taxon>Clupeiformes</taxon>
        <taxon>Clupeoidei</taxon>
        <taxon>Clupeidae</taxon>
        <taxon>Clupea</taxon>
    </lineage>
</organism>